<feature type="compositionally biased region" description="Basic and acidic residues" evidence="7">
    <location>
        <begin position="450"/>
        <end position="461"/>
    </location>
</feature>
<evidence type="ECO:0000256" key="4">
    <source>
        <dbReference type="ARBA" id="ARBA00022692"/>
    </source>
</evidence>
<dbReference type="InterPro" id="IPR036458">
    <property type="entry name" value="Na:dicarbo_symporter_sf"/>
</dbReference>
<dbReference type="AlphaFoldDB" id="A0A2S6GX39"/>
<gene>
    <name evidence="9" type="ORF">CLV40_103378</name>
</gene>
<dbReference type="GO" id="GO:0006835">
    <property type="term" value="P:dicarboxylic acid transport"/>
    <property type="evidence" value="ECO:0007669"/>
    <property type="project" value="TreeGrafter"/>
</dbReference>
<protein>
    <submittedName>
        <fullName evidence="9">Na+/H+-dicarboxylate symporter</fullName>
    </submittedName>
</protein>
<dbReference type="GO" id="GO:0005886">
    <property type="term" value="C:plasma membrane"/>
    <property type="evidence" value="ECO:0007669"/>
    <property type="project" value="UniProtKB-SubCell"/>
</dbReference>
<feature type="transmembrane region" description="Helical" evidence="8">
    <location>
        <begin position="61"/>
        <end position="82"/>
    </location>
</feature>
<dbReference type="PRINTS" id="PR00173">
    <property type="entry name" value="EDTRNSPORT"/>
</dbReference>
<comment type="caution">
    <text evidence="9">The sequence shown here is derived from an EMBL/GenBank/DDBJ whole genome shotgun (WGS) entry which is preliminary data.</text>
</comment>
<feature type="transmembrane region" description="Helical" evidence="8">
    <location>
        <begin position="235"/>
        <end position="261"/>
    </location>
</feature>
<proteinExistence type="predicted"/>
<dbReference type="OrthoDB" id="9766690at2"/>
<name>A0A2S6GX39_9PSEU</name>
<evidence type="ECO:0000313" key="10">
    <source>
        <dbReference type="Proteomes" id="UP000239203"/>
    </source>
</evidence>
<evidence type="ECO:0000256" key="3">
    <source>
        <dbReference type="ARBA" id="ARBA00022475"/>
    </source>
</evidence>
<keyword evidence="3" id="KW-1003">Cell membrane</keyword>
<keyword evidence="10" id="KW-1185">Reference proteome</keyword>
<feature type="transmembrane region" description="Helical" evidence="8">
    <location>
        <begin position="170"/>
        <end position="188"/>
    </location>
</feature>
<keyword evidence="6 8" id="KW-0472">Membrane</keyword>
<evidence type="ECO:0000256" key="1">
    <source>
        <dbReference type="ARBA" id="ARBA00004651"/>
    </source>
</evidence>
<sequence>MSSAPEQPETPVDPAKRANRRTLYFGLAVLAGLVLGAVLGFVAKQTGAEWLDTTLSTIGNIFTSLLQFTVIPLVFTAIVVGVNSLRGLGGPRTAARLGGKTLLWFGITSLIAVLIGIAVGLIGGVGKGLTIEPSAANVEKIASRTPGDWLTVLNGLVPENIVNAFAQGEVLQVVFVAVLIGVATYALGDKAAPFVAVNRAVFDIIQKVLGWIIKLAPIGVLGLIGHAFATYGNTFVSRLLSLIAAVYIAAALVLFVVYPVLLRFVGKVSPLTFFAKSWTALQFAFVSRSSGATLPLSRQTAVNLGVEPGYAGFAVPLGTTTKMDGCAALYPAIATIFIANLFGISLSFWQYAGIVLVAVFGSFATAGTTGWFSMLTLTLSTIGLPPEAVATGLAIVIGIDPILDMIRTATNVGGQIVVPVLVSRSEGLLDDKVLHTPSAPPLLDGPVEAETPRAEKEPVPA</sequence>
<dbReference type="Pfam" id="PF00375">
    <property type="entry name" value="SDF"/>
    <property type="match status" value="1"/>
</dbReference>
<dbReference type="EMBL" id="PTIX01000003">
    <property type="protein sequence ID" value="PPK69768.1"/>
    <property type="molecule type" value="Genomic_DNA"/>
</dbReference>
<dbReference type="GO" id="GO:0015293">
    <property type="term" value="F:symporter activity"/>
    <property type="evidence" value="ECO:0007669"/>
    <property type="project" value="UniProtKB-KW"/>
</dbReference>
<feature type="transmembrane region" description="Helical" evidence="8">
    <location>
        <begin position="23"/>
        <end position="41"/>
    </location>
</feature>
<dbReference type="PANTHER" id="PTHR42865:SF7">
    <property type="entry name" value="PROTON_GLUTAMATE-ASPARTATE SYMPORTER"/>
    <property type="match status" value="1"/>
</dbReference>
<dbReference type="RefSeq" id="WP_104478167.1">
    <property type="nucleotide sequence ID" value="NZ_CP154825.1"/>
</dbReference>
<evidence type="ECO:0000256" key="5">
    <source>
        <dbReference type="ARBA" id="ARBA00022989"/>
    </source>
</evidence>
<keyword evidence="4 8" id="KW-0812">Transmembrane</keyword>
<feature type="transmembrane region" description="Helical" evidence="8">
    <location>
        <begin position="351"/>
        <end position="372"/>
    </location>
</feature>
<accession>A0A2S6GX39</accession>
<keyword evidence="5 8" id="KW-1133">Transmembrane helix</keyword>
<comment type="subcellular location">
    <subcellularLocation>
        <location evidence="1">Cell membrane</location>
        <topology evidence="1">Multi-pass membrane protein</topology>
    </subcellularLocation>
</comment>
<dbReference type="PANTHER" id="PTHR42865">
    <property type="entry name" value="PROTON/GLUTAMATE-ASPARTATE SYMPORTER"/>
    <property type="match status" value="1"/>
</dbReference>
<feature type="transmembrane region" description="Helical" evidence="8">
    <location>
        <begin position="102"/>
        <end position="125"/>
    </location>
</feature>
<feature type="transmembrane region" description="Helical" evidence="8">
    <location>
        <begin position="208"/>
        <end position="229"/>
    </location>
</feature>
<evidence type="ECO:0000256" key="7">
    <source>
        <dbReference type="SAM" id="MobiDB-lite"/>
    </source>
</evidence>
<feature type="transmembrane region" description="Helical" evidence="8">
    <location>
        <begin position="327"/>
        <end position="345"/>
    </location>
</feature>
<keyword evidence="2" id="KW-0813">Transport</keyword>
<evidence type="ECO:0000256" key="2">
    <source>
        <dbReference type="ARBA" id="ARBA00022448"/>
    </source>
</evidence>
<evidence type="ECO:0000256" key="8">
    <source>
        <dbReference type="SAM" id="Phobius"/>
    </source>
</evidence>
<evidence type="ECO:0000313" key="9">
    <source>
        <dbReference type="EMBL" id="PPK69768.1"/>
    </source>
</evidence>
<organism evidence="9 10">
    <name type="scientific">Actinokineospora auranticolor</name>
    <dbReference type="NCBI Taxonomy" id="155976"/>
    <lineage>
        <taxon>Bacteria</taxon>
        <taxon>Bacillati</taxon>
        <taxon>Actinomycetota</taxon>
        <taxon>Actinomycetes</taxon>
        <taxon>Pseudonocardiales</taxon>
        <taxon>Pseudonocardiaceae</taxon>
        <taxon>Actinokineospora</taxon>
    </lineage>
</organism>
<evidence type="ECO:0000256" key="6">
    <source>
        <dbReference type="ARBA" id="ARBA00023136"/>
    </source>
</evidence>
<dbReference type="Proteomes" id="UP000239203">
    <property type="component" value="Unassembled WGS sequence"/>
</dbReference>
<dbReference type="Gene3D" id="1.10.3860.10">
    <property type="entry name" value="Sodium:dicarboxylate symporter"/>
    <property type="match status" value="1"/>
</dbReference>
<feature type="region of interest" description="Disordered" evidence="7">
    <location>
        <begin position="436"/>
        <end position="461"/>
    </location>
</feature>
<dbReference type="SUPFAM" id="SSF118215">
    <property type="entry name" value="Proton glutamate symport protein"/>
    <property type="match status" value="1"/>
</dbReference>
<reference evidence="9 10" key="1">
    <citation type="submission" date="2018-02" db="EMBL/GenBank/DDBJ databases">
        <title>Genomic Encyclopedia of Archaeal and Bacterial Type Strains, Phase II (KMG-II): from individual species to whole genera.</title>
        <authorList>
            <person name="Goeker M."/>
        </authorList>
    </citation>
    <scope>NUCLEOTIDE SEQUENCE [LARGE SCALE GENOMIC DNA]</scope>
    <source>
        <strain evidence="9 10">YU 961-1</strain>
    </source>
</reference>
<dbReference type="InterPro" id="IPR001991">
    <property type="entry name" value="Na-dicarboxylate_symporter"/>
</dbReference>